<dbReference type="KEGG" id="mff:MFFC18_13310"/>
<dbReference type="EC" id="2.7.11.1" evidence="7"/>
<evidence type="ECO:0000259" key="6">
    <source>
        <dbReference type="PROSITE" id="PS50011"/>
    </source>
</evidence>
<keyword evidence="3" id="KW-0547">Nucleotide-binding</keyword>
<reference evidence="7 8" key="1">
    <citation type="submission" date="2019-08" db="EMBL/GenBank/DDBJ databases">
        <title>Deep-cultivation of Planctomycetes and their phenomic and genomic characterization uncovers novel biology.</title>
        <authorList>
            <person name="Wiegand S."/>
            <person name="Jogler M."/>
            <person name="Boedeker C."/>
            <person name="Pinto D."/>
            <person name="Vollmers J."/>
            <person name="Rivas-Marin E."/>
            <person name="Kohn T."/>
            <person name="Peeters S.H."/>
            <person name="Heuer A."/>
            <person name="Rast P."/>
            <person name="Oberbeckmann S."/>
            <person name="Bunk B."/>
            <person name="Jeske O."/>
            <person name="Meyerdierks A."/>
            <person name="Storesund J.E."/>
            <person name="Kallscheuer N."/>
            <person name="Luecker S."/>
            <person name="Lage O.M."/>
            <person name="Pohl T."/>
            <person name="Merkel B.J."/>
            <person name="Hornburger P."/>
            <person name="Mueller R.-W."/>
            <person name="Bruemmer F."/>
            <person name="Labrenz M."/>
            <person name="Spormann A.M."/>
            <person name="Op den Camp H."/>
            <person name="Overmann J."/>
            <person name="Amann R."/>
            <person name="Jetten M.S.M."/>
            <person name="Mascher T."/>
            <person name="Medema M.H."/>
            <person name="Devos D.P."/>
            <person name="Kaster A.-K."/>
            <person name="Ovreas L."/>
            <person name="Rohde M."/>
            <person name="Galperin M.Y."/>
            <person name="Jogler C."/>
        </authorList>
    </citation>
    <scope>NUCLEOTIDE SEQUENCE [LARGE SCALE GENOMIC DNA]</scope>
    <source>
        <strain evidence="7 8">FC18</strain>
    </source>
</reference>
<organism evidence="7 8">
    <name type="scientific">Mariniblastus fucicola</name>
    <dbReference type="NCBI Taxonomy" id="980251"/>
    <lineage>
        <taxon>Bacteria</taxon>
        <taxon>Pseudomonadati</taxon>
        <taxon>Planctomycetota</taxon>
        <taxon>Planctomycetia</taxon>
        <taxon>Pirellulales</taxon>
        <taxon>Pirellulaceae</taxon>
        <taxon>Mariniblastus</taxon>
    </lineage>
</organism>
<evidence type="ECO:0000313" key="8">
    <source>
        <dbReference type="Proteomes" id="UP000322214"/>
    </source>
</evidence>
<dbReference type="InterPro" id="IPR000719">
    <property type="entry name" value="Prot_kinase_dom"/>
</dbReference>
<name>A0A5B9P8D7_9BACT</name>
<dbReference type="EMBL" id="CP042912">
    <property type="protein sequence ID" value="QEG21475.1"/>
    <property type="molecule type" value="Genomic_DNA"/>
</dbReference>
<evidence type="ECO:0000256" key="2">
    <source>
        <dbReference type="ARBA" id="ARBA00022679"/>
    </source>
</evidence>
<proteinExistence type="predicted"/>
<dbReference type="Proteomes" id="UP000322214">
    <property type="component" value="Chromosome"/>
</dbReference>
<feature type="domain" description="Protein kinase" evidence="6">
    <location>
        <begin position="30"/>
        <end position="296"/>
    </location>
</feature>
<dbReference type="SUPFAM" id="SSF56112">
    <property type="entry name" value="Protein kinase-like (PK-like)"/>
    <property type="match status" value="1"/>
</dbReference>
<dbReference type="Pfam" id="PF00069">
    <property type="entry name" value="Pkinase"/>
    <property type="match status" value="1"/>
</dbReference>
<evidence type="ECO:0000256" key="5">
    <source>
        <dbReference type="ARBA" id="ARBA00022840"/>
    </source>
</evidence>
<dbReference type="CDD" id="cd14014">
    <property type="entry name" value="STKc_PknB_like"/>
    <property type="match status" value="1"/>
</dbReference>
<keyword evidence="8" id="KW-1185">Reference proteome</keyword>
<dbReference type="PROSITE" id="PS00109">
    <property type="entry name" value="PROTEIN_KINASE_TYR"/>
    <property type="match status" value="1"/>
</dbReference>
<dbReference type="STRING" id="980251.GCA_001642875_01544"/>
<keyword evidence="2 7" id="KW-0808">Transferase</keyword>
<dbReference type="Gene3D" id="1.10.510.10">
    <property type="entry name" value="Transferase(Phosphotransferase) domain 1"/>
    <property type="match status" value="1"/>
</dbReference>
<gene>
    <name evidence="7" type="primary">pknB_12</name>
    <name evidence="7" type="ORF">MFFC18_13310</name>
</gene>
<keyword evidence="4 7" id="KW-0418">Kinase</keyword>
<keyword evidence="5" id="KW-0067">ATP-binding</keyword>
<protein>
    <submittedName>
        <fullName evidence="7">Serine/threonine-protein kinase PknB</fullName>
        <ecNumber evidence="7">2.7.11.1</ecNumber>
    </submittedName>
</protein>
<dbReference type="PANTHER" id="PTHR24351">
    <property type="entry name" value="RIBOSOMAL PROTEIN S6 KINASE"/>
    <property type="match status" value="1"/>
</dbReference>
<evidence type="ECO:0000313" key="7">
    <source>
        <dbReference type="EMBL" id="QEG21475.1"/>
    </source>
</evidence>
<dbReference type="PROSITE" id="PS50011">
    <property type="entry name" value="PROTEIN_KINASE_DOM"/>
    <property type="match status" value="1"/>
</dbReference>
<accession>A0A5B9P8D7</accession>
<evidence type="ECO:0000256" key="4">
    <source>
        <dbReference type="ARBA" id="ARBA00022777"/>
    </source>
</evidence>
<evidence type="ECO:0000256" key="3">
    <source>
        <dbReference type="ARBA" id="ARBA00022741"/>
    </source>
</evidence>
<dbReference type="GO" id="GO:0005524">
    <property type="term" value="F:ATP binding"/>
    <property type="evidence" value="ECO:0007669"/>
    <property type="project" value="UniProtKB-KW"/>
</dbReference>
<dbReference type="InterPro" id="IPR008266">
    <property type="entry name" value="Tyr_kinase_AS"/>
</dbReference>
<sequence length="300" mass="34379">MSLFSKLFKKKNEDEGSQKRDVLLDVATRFQLDRHAFTGTMSKFHVAKEIATGKLFGIKFLDAEKTAYFNARFKGLNKPKEAEIAMQIKHPLIVETYEYGKTTAGVEYILMEYIHGPGLDQAIRAKDPKLLPNRLTLIREMAETIQAVHDQGFIHRDICPRNFICYEPLDHLKMIDFGLTVPDEDPYRMPGNRTGTPQYMAPEIVRRRTTDQRVDIFAFGVTVYRLLTFEHPWGSTDTTGTAALIHDTQEVTPITKHRPHLHPKLAAAIHKCLEVEPNKRMESCKRFLGAIRNVELEEIA</sequence>
<dbReference type="RefSeq" id="WP_075084342.1">
    <property type="nucleotide sequence ID" value="NZ_CP042912.1"/>
</dbReference>
<evidence type="ECO:0000256" key="1">
    <source>
        <dbReference type="ARBA" id="ARBA00022527"/>
    </source>
</evidence>
<dbReference type="GO" id="GO:0004674">
    <property type="term" value="F:protein serine/threonine kinase activity"/>
    <property type="evidence" value="ECO:0007669"/>
    <property type="project" value="UniProtKB-KW"/>
</dbReference>
<dbReference type="OrthoDB" id="6111975at2"/>
<keyword evidence="1" id="KW-0723">Serine/threonine-protein kinase</keyword>
<dbReference type="InterPro" id="IPR011009">
    <property type="entry name" value="Kinase-like_dom_sf"/>
</dbReference>
<dbReference type="AlphaFoldDB" id="A0A5B9P8D7"/>